<dbReference type="Proteomes" id="UP000410492">
    <property type="component" value="Unassembled WGS sequence"/>
</dbReference>
<evidence type="ECO:0000256" key="1">
    <source>
        <dbReference type="ARBA" id="ARBA00022460"/>
    </source>
</evidence>
<proteinExistence type="predicted"/>
<accession>A0A653BJC4</accession>
<dbReference type="OrthoDB" id="6629557at2759"/>
<dbReference type="EMBL" id="CAACVG010001765">
    <property type="protein sequence ID" value="VEN35642.1"/>
    <property type="molecule type" value="Genomic_DNA"/>
</dbReference>
<keyword evidence="5" id="KW-1185">Reference proteome</keyword>
<sequence>MKSGAAATRPRHWVAYTSSGSCQLRELVITLALLGTAIAGRLDHLESQYLPPTGRAPGTSQYSGTPSNQFAGLNTFPGSTATQYTQVQQPIALGTTSAGFQRQQGQYYSGIQDGRYDGARGQYATQYSGAATVRAESQANGGDGVYSYSFETSNGISAQESGTGSVGAQGGYSYTSPEGEVISVRYTADADGFHPEGTHIPGSEAIRKSIEVNKAEAASGRYQEGQYQDQGYDGSAQQYDATARGQFRQQYATSGQQYNSPNQQYGAPGVRQNLAFTGPQQYGAPSQQQQFGDAQQQYRTPGQQYGAPAVRNQLASPFQQQYSTPVQQYGASSQYNTPSQQYDASRQSQFGFGRQHSQQIGQQYGAPSSRSTFGARQGFGVPAPQYGPPTGSLRSEDSNQGYRY</sequence>
<protein>
    <submittedName>
        <fullName evidence="4">Uncharacterized protein</fullName>
    </submittedName>
</protein>
<organism evidence="4 5">
    <name type="scientific">Callosobruchus maculatus</name>
    <name type="common">Southern cowpea weevil</name>
    <name type="synonym">Pulse bruchid</name>
    <dbReference type="NCBI Taxonomy" id="64391"/>
    <lineage>
        <taxon>Eukaryota</taxon>
        <taxon>Metazoa</taxon>
        <taxon>Ecdysozoa</taxon>
        <taxon>Arthropoda</taxon>
        <taxon>Hexapoda</taxon>
        <taxon>Insecta</taxon>
        <taxon>Pterygota</taxon>
        <taxon>Neoptera</taxon>
        <taxon>Endopterygota</taxon>
        <taxon>Coleoptera</taxon>
        <taxon>Polyphaga</taxon>
        <taxon>Cucujiformia</taxon>
        <taxon>Chrysomeloidea</taxon>
        <taxon>Chrysomelidae</taxon>
        <taxon>Bruchinae</taxon>
        <taxon>Bruchini</taxon>
        <taxon>Callosobruchus</taxon>
    </lineage>
</organism>
<feature type="region of interest" description="Disordered" evidence="3">
    <location>
        <begin position="350"/>
        <end position="404"/>
    </location>
</feature>
<evidence type="ECO:0000256" key="2">
    <source>
        <dbReference type="PROSITE-ProRule" id="PRU00497"/>
    </source>
</evidence>
<dbReference type="InterPro" id="IPR000618">
    <property type="entry name" value="Insect_cuticle"/>
</dbReference>
<reference evidence="4 5" key="1">
    <citation type="submission" date="2019-01" db="EMBL/GenBank/DDBJ databases">
        <authorList>
            <person name="Sayadi A."/>
        </authorList>
    </citation>
    <scope>NUCLEOTIDE SEQUENCE [LARGE SCALE GENOMIC DNA]</scope>
</reference>
<name>A0A653BJC4_CALMS</name>
<feature type="compositionally biased region" description="Low complexity" evidence="3">
    <location>
        <begin position="278"/>
        <end position="297"/>
    </location>
</feature>
<dbReference type="AlphaFoldDB" id="A0A653BJC4"/>
<evidence type="ECO:0000256" key="3">
    <source>
        <dbReference type="SAM" id="MobiDB-lite"/>
    </source>
</evidence>
<gene>
    <name evidence="4" type="ORF">CALMAC_LOCUS1504</name>
</gene>
<dbReference type="PROSITE" id="PS51257">
    <property type="entry name" value="PROKAR_LIPOPROTEIN"/>
    <property type="match status" value="1"/>
</dbReference>
<dbReference type="PRINTS" id="PR00947">
    <property type="entry name" value="CUTICLE"/>
</dbReference>
<feature type="region of interest" description="Disordered" evidence="3">
    <location>
        <begin position="275"/>
        <end position="300"/>
    </location>
</feature>
<dbReference type="InterPro" id="IPR031311">
    <property type="entry name" value="CHIT_BIND_RR_consensus"/>
</dbReference>
<evidence type="ECO:0000313" key="5">
    <source>
        <dbReference type="Proteomes" id="UP000410492"/>
    </source>
</evidence>
<dbReference type="PROSITE" id="PS51155">
    <property type="entry name" value="CHIT_BIND_RR_2"/>
    <property type="match status" value="1"/>
</dbReference>
<evidence type="ECO:0000313" key="4">
    <source>
        <dbReference type="EMBL" id="VEN35642.1"/>
    </source>
</evidence>
<feature type="compositionally biased region" description="Polar residues" evidence="3">
    <location>
        <begin position="350"/>
        <end position="374"/>
    </location>
</feature>
<dbReference type="PROSITE" id="PS00233">
    <property type="entry name" value="CHIT_BIND_RR_1"/>
    <property type="match status" value="1"/>
</dbReference>
<dbReference type="GO" id="GO:0042302">
    <property type="term" value="F:structural constituent of cuticle"/>
    <property type="evidence" value="ECO:0007669"/>
    <property type="project" value="UniProtKB-UniRule"/>
</dbReference>
<dbReference type="Pfam" id="PF00379">
    <property type="entry name" value="Chitin_bind_4"/>
    <property type="match status" value="1"/>
</dbReference>
<keyword evidence="1 2" id="KW-0193">Cuticle</keyword>